<evidence type="ECO:0000313" key="2">
    <source>
        <dbReference type="Proteomes" id="UP000793456"/>
    </source>
</evidence>
<keyword evidence="2" id="KW-1185">Reference proteome</keyword>
<comment type="caution">
    <text evidence="1">The sequence shown here is derived from an EMBL/GenBank/DDBJ whole genome shotgun (WGS) entry which is preliminary data.</text>
</comment>
<proteinExistence type="predicted"/>
<evidence type="ECO:0000313" key="1">
    <source>
        <dbReference type="EMBL" id="TMS07692.1"/>
    </source>
</evidence>
<protein>
    <submittedName>
        <fullName evidence="1">Uncharacterized protein</fullName>
    </submittedName>
</protein>
<dbReference type="EMBL" id="CM011691">
    <property type="protein sequence ID" value="TMS07692.1"/>
    <property type="molecule type" value="Genomic_DNA"/>
</dbReference>
<sequence>MAKFSLLERGATVSWVTSSIAHELIPRLVKGLDWTRFTDFMWQTSHSSFGHLWPAVGFWQWGQGSNWNWKIRGQSYSNPGTTSIDHGQCTSYTQRLKNIGWLEYELRLHFTCTEFEPKADKWTAGGGKTARMADSRRQRPRGCGRNM</sequence>
<accession>A0ACD3QKM2</accession>
<name>A0ACD3QKM2_LARCR</name>
<organism evidence="1 2">
    <name type="scientific">Larimichthys crocea</name>
    <name type="common">Large yellow croaker</name>
    <name type="synonym">Pseudosciaena crocea</name>
    <dbReference type="NCBI Taxonomy" id="215358"/>
    <lineage>
        <taxon>Eukaryota</taxon>
        <taxon>Metazoa</taxon>
        <taxon>Chordata</taxon>
        <taxon>Craniata</taxon>
        <taxon>Vertebrata</taxon>
        <taxon>Euteleostomi</taxon>
        <taxon>Actinopterygii</taxon>
        <taxon>Neopterygii</taxon>
        <taxon>Teleostei</taxon>
        <taxon>Neoteleostei</taxon>
        <taxon>Acanthomorphata</taxon>
        <taxon>Eupercaria</taxon>
        <taxon>Sciaenidae</taxon>
        <taxon>Larimichthys</taxon>
    </lineage>
</organism>
<dbReference type="Proteomes" id="UP000793456">
    <property type="component" value="Chromosome XVIII"/>
</dbReference>
<gene>
    <name evidence="1" type="ORF">E3U43_011785</name>
</gene>
<reference evidence="1" key="1">
    <citation type="submission" date="2018-11" db="EMBL/GenBank/DDBJ databases">
        <title>The sequence and de novo assembly of Larimichthys crocea genome using PacBio and Hi-C technologies.</title>
        <authorList>
            <person name="Xu P."/>
            <person name="Chen B."/>
            <person name="Zhou Z."/>
            <person name="Ke Q."/>
            <person name="Wu Y."/>
            <person name="Bai H."/>
            <person name="Pu F."/>
        </authorList>
    </citation>
    <scope>NUCLEOTIDE SEQUENCE</scope>
    <source>
        <tissue evidence="1">Muscle</tissue>
    </source>
</reference>